<dbReference type="RefSeq" id="WP_184683080.1">
    <property type="nucleotide sequence ID" value="NZ_JACHLL010000003.1"/>
</dbReference>
<dbReference type="AlphaFoldDB" id="A0A7X0BSU6"/>
<reference evidence="2 3" key="1">
    <citation type="submission" date="2020-08" db="EMBL/GenBank/DDBJ databases">
        <title>Functional genomics of gut bacteria from endangered species of beetles.</title>
        <authorList>
            <person name="Carlos-Shanley C."/>
        </authorList>
    </citation>
    <scope>NUCLEOTIDE SEQUENCE [LARGE SCALE GENOMIC DNA]</scope>
    <source>
        <strain evidence="2 3">S00202</strain>
    </source>
</reference>
<dbReference type="EMBL" id="JACHLL010000003">
    <property type="protein sequence ID" value="MBB6341953.1"/>
    <property type="molecule type" value="Genomic_DNA"/>
</dbReference>
<feature type="transmembrane region" description="Helical" evidence="1">
    <location>
        <begin position="129"/>
        <end position="146"/>
    </location>
</feature>
<keyword evidence="3" id="KW-1185">Reference proteome</keyword>
<comment type="caution">
    <text evidence="2">The sequence shown here is derived from an EMBL/GenBank/DDBJ whole genome shotgun (WGS) entry which is preliminary data.</text>
</comment>
<keyword evidence="1" id="KW-1133">Transmembrane helix</keyword>
<accession>A0A7X0BSU6</accession>
<keyword evidence="1" id="KW-0812">Transmembrane</keyword>
<name>A0A7X0BSU6_9PSED</name>
<sequence length="159" mass="17883">MRTLALTAVAAVFLLCHAQWGWVPILDSANLAFHEAGHPLFGLLVSGLMVYGGTLMQLLMPAAAAWQLRKQGKVGGYHLCMLWLSENLLNVARYMADARRQELPLVGGGDHDWTFILSQWGLLRWDTTLALWLRLFAVGLMVWVLWRDWRLARADAKAA</sequence>
<protein>
    <submittedName>
        <fullName evidence="2">Uncharacterized protein</fullName>
    </submittedName>
</protein>
<evidence type="ECO:0000256" key="1">
    <source>
        <dbReference type="SAM" id="Phobius"/>
    </source>
</evidence>
<keyword evidence="1" id="KW-0472">Membrane</keyword>
<gene>
    <name evidence="2" type="ORF">HNP49_002121</name>
</gene>
<dbReference type="Proteomes" id="UP000557193">
    <property type="component" value="Unassembled WGS sequence"/>
</dbReference>
<proteinExistence type="predicted"/>
<evidence type="ECO:0000313" key="3">
    <source>
        <dbReference type="Proteomes" id="UP000557193"/>
    </source>
</evidence>
<feature type="transmembrane region" description="Helical" evidence="1">
    <location>
        <begin position="42"/>
        <end position="64"/>
    </location>
</feature>
<evidence type="ECO:0000313" key="2">
    <source>
        <dbReference type="EMBL" id="MBB6341953.1"/>
    </source>
</evidence>
<organism evidence="2 3">
    <name type="scientific">Pseudomonas fluvialis</name>
    <dbReference type="NCBI Taxonomy" id="1793966"/>
    <lineage>
        <taxon>Bacteria</taxon>
        <taxon>Pseudomonadati</taxon>
        <taxon>Pseudomonadota</taxon>
        <taxon>Gammaproteobacteria</taxon>
        <taxon>Pseudomonadales</taxon>
        <taxon>Pseudomonadaceae</taxon>
        <taxon>Pseudomonas</taxon>
    </lineage>
</organism>